<organism evidence="1 2">
    <name type="scientific">Parelaphostrongylus tenuis</name>
    <name type="common">Meningeal worm</name>
    <dbReference type="NCBI Taxonomy" id="148309"/>
    <lineage>
        <taxon>Eukaryota</taxon>
        <taxon>Metazoa</taxon>
        <taxon>Ecdysozoa</taxon>
        <taxon>Nematoda</taxon>
        <taxon>Chromadorea</taxon>
        <taxon>Rhabditida</taxon>
        <taxon>Rhabditina</taxon>
        <taxon>Rhabditomorpha</taxon>
        <taxon>Strongyloidea</taxon>
        <taxon>Metastrongylidae</taxon>
        <taxon>Parelaphostrongylus</taxon>
    </lineage>
</organism>
<protein>
    <submittedName>
        <fullName evidence="1">Protein unc-45 A</fullName>
    </submittedName>
</protein>
<evidence type="ECO:0000313" key="1">
    <source>
        <dbReference type="EMBL" id="KAJ1354643.1"/>
    </source>
</evidence>
<keyword evidence="2" id="KW-1185">Reference proteome</keyword>
<reference evidence="1" key="1">
    <citation type="submission" date="2021-06" db="EMBL/GenBank/DDBJ databases">
        <title>Parelaphostrongylus tenuis whole genome reference sequence.</title>
        <authorList>
            <person name="Garwood T.J."/>
            <person name="Larsen P.A."/>
            <person name="Fountain-Jones N.M."/>
            <person name="Garbe J.R."/>
            <person name="Macchietto M.G."/>
            <person name="Kania S.A."/>
            <person name="Gerhold R.W."/>
            <person name="Richards J.E."/>
            <person name="Wolf T.M."/>
        </authorList>
    </citation>
    <scope>NUCLEOTIDE SEQUENCE</scope>
    <source>
        <strain evidence="1">MNPRO001-30</strain>
        <tissue evidence="1">Meninges</tissue>
    </source>
</reference>
<evidence type="ECO:0000313" key="2">
    <source>
        <dbReference type="Proteomes" id="UP001196413"/>
    </source>
</evidence>
<gene>
    <name evidence="1" type="primary">UNC45A</name>
    <name evidence="1" type="ORF">KIN20_011636</name>
</gene>
<comment type="caution">
    <text evidence="1">The sequence shown here is derived from an EMBL/GenBank/DDBJ whole genome shotgun (WGS) entry which is preliminary data.</text>
</comment>
<dbReference type="EMBL" id="JAHQIW010002140">
    <property type="protein sequence ID" value="KAJ1354643.1"/>
    <property type="molecule type" value="Genomic_DNA"/>
</dbReference>
<proteinExistence type="predicted"/>
<sequence>MAIANIMESDEKLCSEIVATELFRVLVAISKLEAVAEGRKGAVDQAKRGLAAAEKFGIVKPTDRELYERTSGISTISEE</sequence>
<accession>A0AAD5QJU4</accession>
<dbReference type="AlphaFoldDB" id="A0AAD5QJU4"/>
<name>A0AAD5QJU4_PARTN</name>
<dbReference type="Proteomes" id="UP001196413">
    <property type="component" value="Unassembled WGS sequence"/>
</dbReference>